<dbReference type="RefSeq" id="WP_090170859.1">
    <property type="nucleotide sequence ID" value="NZ_FMXR01000004.1"/>
</dbReference>
<name>A0A1G6A034_EUBOX</name>
<proteinExistence type="predicted"/>
<dbReference type="EMBL" id="FMXR01000004">
    <property type="protein sequence ID" value="SDB01818.1"/>
    <property type="molecule type" value="Genomic_DNA"/>
</dbReference>
<evidence type="ECO:0000313" key="2">
    <source>
        <dbReference type="Proteomes" id="UP000199228"/>
    </source>
</evidence>
<evidence type="ECO:0000313" key="1">
    <source>
        <dbReference type="EMBL" id="SDB01818.1"/>
    </source>
</evidence>
<dbReference type="InterPro" id="IPR046143">
    <property type="entry name" value="DUF6145"/>
</dbReference>
<accession>A0A1G6A034</accession>
<dbReference type="Pfam" id="PF19642">
    <property type="entry name" value="DUF6145"/>
    <property type="match status" value="1"/>
</dbReference>
<protein>
    <submittedName>
        <fullName evidence="1">Uncharacterized protein</fullName>
    </submittedName>
</protein>
<dbReference type="STRING" id="1732.SAMN02910417_00086"/>
<dbReference type="OrthoDB" id="9794005at2"/>
<dbReference type="AlphaFoldDB" id="A0A1G6A034"/>
<organism evidence="1 2">
    <name type="scientific">Eubacterium oxidoreducens</name>
    <dbReference type="NCBI Taxonomy" id="1732"/>
    <lineage>
        <taxon>Bacteria</taxon>
        <taxon>Bacillati</taxon>
        <taxon>Bacillota</taxon>
        <taxon>Clostridia</taxon>
        <taxon>Eubacteriales</taxon>
        <taxon>Eubacteriaceae</taxon>
        <taxon>Eubacterium</taxon>
    </lineage>
</organism>
<reference evidence="1 2" key="1">
    <citation type="submission" date="2016-10" db="EMBL/GenBank/DDBJ databases">
        <authorList>
            <person name="de Groot N.N."/>
        </authorList>
    </citation>
    <scope>NUCLEOTIDE SEQUENCE [LARGE SCALE GENOMIC DNA]</scope>
    <source>
        <strain evidence="1 2">DSM 3217</strain>
    </source>
</reference>
<gene>
    <name evidence="1" type="ORF">SAMN02910417_00086</name>
</gene>
<keyword evidence="2" id="KW-1185">Reference proteome</keyword>
<sequence length="111" mass="13121">MYDYNVLCGASSYTKQFYLNEQFEGLPEGIKEELKIMCVLYTEDVGGVLTLRFDEDGTLLFDTTYEEDDYFYDEIGSVLKIKQMQKNKQELLESLETYYKVFFLGEDFDEE</sequence>
<dbReference type="Proteomes" id="UP000199228">
    <property type="component" value="Unassembled WGS sequence"/>
</dbReference>